<dbReference type="EMBL" id="JALJOQ010000217">
    <property type="protein sequence ID" value="KAK9789011.1"/>
    <property type="molecule type" value="Genomic_DNA"/>
</dbReference>
<dbReference type="SUPFAM" id="SSF81296">
    <property type="entry name" value="E set domains"/>
    <property type="match status" value="3"/>
</dbReference>
<dbReference type="PANTHER" id="PTHR38537">
    <property type="entry name" value="JITTERBUG, ISOFORM N"/>
    <property type="match status" value="1"/>
</dbReference>
<accession>A0AAW1NJT5</accession>
<dbReference type="AlphaFoldDB" id="A0AAW1NJT5"/>
<protein>
    <submittedName>
        <fullName evidence="3">Uncharacterized protein</fullName>
    </submittedName>
</protein>
<keyword evidence="4" id="KW-1185">Reference proteome</keyword>
<sequence>MGLSAPSPPHCSSTAKSAIWLLQEQGSPVVELVNLHSAYAVDNPASFNVIIRHASKQPGSTLASSLHLSLSVPGHSASVPLAWQQLGDDTSAFSFTFTPFILAVHVLDGRYNGSQVPGLPAELAIVSRLVQRWCISSTATDGSGGLVGRAGQPFWVVITPAIVVTAFDPAQFDLQVILMPTGWSQAMKPDHLTCTPSEESVGACVIALNLTAAGSYLLDILQWGQPISSDSSTLPLPISIQPQAPLLTASYYASPGGLYLSAGNQLAMGLYLHDQWGNLGQSREMSVSFQTDGGDPIAAEIVLAEDHCSAPKAVSKSLTVAGRYSITAHLGSNVLPASSHAAHNFVVVVPGPAVAAHTRLTGSAVAASAEAGKRLAIQAHLCDAHYNQLQAPEVLSAISAELAVGPGKDDIISLALLGTSFEASFTLNASGLQQLSLTVNGSAATSWVLDVLPGPPAEAAVVSVQHPCTAGEQCSFGVELHDAWGNQCASARSFEGTSLMGSSGSQAETWFSNASAANGTYLASFRGTVAGPYVLSLVVDGERLPCASATFAIEPAQRIVSLSSHKAGAFSLALSIDGRAIAGSPVRGSTSAGPASAPHSVIGGPDDRGCVADTVCHLNVIVRDAWGNTRLMGGDRLAANASSNGSAAHAAFDARSGVYQVRYSFPASDLGNQHLWLTLQSSAGGYAQPLQLQGGATDTGPLHLLLVEALGGVDPAQCTASGPGMQWLAAGDEGSITVVCRDALGIRTAVGNDSFRMDLWDSSGHLVQPASAQLAPQQLPDGSYMITYSINQAGSYLLSLYLGEPSSRHILGTDAFPVALTILPNGPSADTTTATLHSSALAAGQPLPLCITPRDAHSNPLLPTLQVLLQFALY</sequence>
<evidence type="ECO:0000313" key="4">
    <source>
        <dbReference type="Proteomes" id="UP001465755"/>
    </source>
</evidence>
<dbReference type="Gene3D" id="2.60.40.10">
    <property type="entry name" value="Immunoglobulins"/>
    <property type="match status" value="2"/>
</dbReference>
<dbReference type="PANTHER" id="PTHR38537:SF8">
    <property type="entry name" value="FILAMIN-A"/>
    <property type="match status" value="1"/>
</dbReference>
<name>A0AAW1NJT5_9CHLO</name>
<dbReference type="Proteomes" id="UP001465755">
    <property type="component" value="Unassembled WGS sequence"/>
</dbReference>
<proteinExistence type="predicted"/>
<keyword evidence="1" id="KW-0677">Repeat</keyword>
<gene>
    <name evidence="3" type="ORF">WJX73_004448</name>
</gene>
<organism evidence="3 4">
    <name type="scientific">Symbiochloris irregularis</name>
    <dbReference type="NCBI Taxonomy" id="706552"/>
    <lineage>
        <taxon>Eukaryota</taxon>
        <taxon>Viridiplantae</taxon>
        <taxon>Chlorophyta</taxon>
        <taxon>core chlorophytes</taxon>
        <taxon>Trebouxiophyceae</taxon>
        <taxon>Trebouxiales</taxon>
        <taxon>Trebouxiaceae</taxon>
        <taxon>Symbiochloris</taxon>
    </lineage>
</organism>
<dbReference type="InterPro" id="IPR001298">
    <property type="entry name" value="Filamin/ABP280_rpt"/>
</dbReference>
<evidence type="ECO:0000313" key="3">
    <source>
        <dbReference type="EMBL" id="KAK9789011.1"/>
    </source>
</evidence>
<dbReference type="InterPro" id="IPR017868">
    <property type="entry name" value="Filamin/ABP280_repeat-like"/>
</dbReference>
<dbReference type="PROSITE" id="PS50194">
    <property type="entry name" value="FILAMIN_REPEAT"/>
    <property type="match status" value="2"/>
</dbReference>
<dbReference type="GO" id="GO:0051015">
    <property type="term" value="F:actin filament binding"/>
    <property type="evidence" value="ECO:0007669"/>
    <property type="project" value="InterPro"/>
</dbReference>
<dbReference type="InterPro" id="IPR014756">
    <property type="entry name" value="Ig_E-set"/>
</dbReference>
<reference evidence="3 4" key="1">
    <citation type="journal article" date="2024" name="Nat. Commun.">
        <title>Phylogenomics reveals the evolutionary origins of lichenization in chlorophyte algae.</title>
        <authorList>
            <person name="Puginier C."/>
            <person name="Libourel C."/>
            <person name="Otte J."/>
            <person name="Skaloud P."/>
            <person name="Haon M."/>
            <person name="Grisel S."/>
            <person name="Petersen M."/>
            <person name="Berrin J.G."/>
            <person name="Delaux P.M."/>
            <person name="Dal Grande F."/>
            <person name="Keller J."/>
        </authorList>
    </citation>
    <scope>NUCLEOTIDE SEQUENCE [LARGE SCALE GENOMIC DNA]</scope>
    <source>
        <strain evidence="3 4">SAG 2036</strain>
    </source>
</reference>
<evidence type="ECO:0000256" key="1">
    <source>
        <dbReference type="ARBA" id="ARBA00022737"/>
    </source>
</evidence>
<dbReference type="InterPro" id="IPR013783">
    <property type="entry name" value="Ig-like_fold"/>
</dbReference>
<dbReference type="Pfam" id="PF00630">
    <property type="entry name" value="Filamin"/>
    <property type="match status" value="1"/>
</dbReference>
<dbReference type="SMART" id="SM00557">
    <property type="entry name" value="IG_FLMN"/>
    <property type="match status" value="1"/>
</dbReference>
<feature type="repeat" description="Filamin" evidence="2">
    <location>
        <begin position="710"/>
        <end position="822"/>
    </location>
</feature>
<evidence type="ECO:0000256" key="2">
    <source>
        <dbReference type="PROSITE-ProRule" id="PRU00087"/>
    </source>
</evidence>
<dbReference type="InterPro" id="IPR044801">
    <property type="entry name" value="Filamin"/>
</dbReference>
<dbReference type="GO" id="GO:0030036">
    <property type="term" value="P:actin cytoskeleton organization"/>
    <property type="evidence" value="ECO:0007669"/>
    <property type="project" value="InterPro"/>
</dbReference>
<feature type="repeat" description="Filamin" evidence="2">
    <location>
        <begin position="34"/>
        <end position="125"/>
    </location>
</feature>
<comment type="caution">
    <text evidence="3">The sequence shown here is derived from an EMBL/GenBank/DDBJ whole genome shotgun (WGS) entry which is preliminary data.</text>
</comment>